<dbReference type="STRING" id="1276229.SSYRP_v1c03170"/>
<organism evidence="3 4">
    <name type="scientific">Spiroplasma syrphidicola EA-1</name>
    <dbReference type="NCBI Taxonomy" id="1276229"/>
    <lineage>
        <taxon>Bacteria</taxon>
        <taxon>Bacillati</taxon>
        <taxon>Mycoplasmatota</taxon>
        <taxon>Mollicutes</taxon>
        <taxon>Entomoplasmatales</taxon>
        <taxon>Spiroplasmataceae</taxon>
        <taxon>Spiroplasma</taxon>
    </lineage>
</organism>
<reference evidence="3 4" key="1">
    <citation type="journal article" date="2013" name="Genome Biol. Evol.">
        <title>Complete genomes of two dipteran-associated spiroplasmas provided insights into the origin, dynamics, and impacts of viral invasion in spiroplasma.</title>
        <authorList>
            <person name="Ku C."/>
            <person name="Lo W.S."/>
            <person name="Chen L.L."/>
            <person name="Kuo C.H."/>
        </authorList>
    </citation>
    <scope>NUCLEOTIDE SEQUENCE [LARGE SCALE GENOMIC DNA]</scope>
    <source>
        <strain evidence="3">EA-1</strain>
    </source>
</reference>
<accession>R4UKX1</accession>
<evidence type="ECO:0000259" key="2">
    <source>
        <dbReference type="Pfam" id="PF02517"/>
    </source>
</evidence>
<keyword evidence="4" id="KW-1185">Reference proteome</keyword>
<name>R4UKX1_9MOLU</name>
<dbReference type="PANTHER" id="PTHR36435">
    <property type="entry name" value="SLR1288 PROTEIN"/>
    <property type="match status" value="1"/>
</dbReference>
<dbReference type="KEGG" id="ssyr:SSYRP_v1c03170"/>
<feature type="transmembrane region" description="Helical" evidence="1">
    <location>
        <begin position="128"/>
        <end position="148"/>
    </location>
</feature>
<keyword evidence="3" id="KW-0645">Protease</keyword>
<feature type="transmembrane region" description="Helical" evidence="1">
    <location>
        <begin position="211"/>
        <end position="233"/>
    </location>
</feature>
<protein>
    <submittedName>
        <fullName evidence="3">CAAX amino terminal membrane bound protease</fullName>
    </submittedName>
</protein>
<evidence type="ECO:0000256" key="1">
    <source>
        <dbReference type="SAM" id="Phobius"/>
    </source>
</evidence>
<keyword evidence="3" id="KW-0378">Hydrolase</keyword>
<dbReference type="InterPro" id="IPR003675">
    <property type="entry name" value="Rce1/LyrA-like_dom"/>
</dbReference>
<evidence type="ECO:0000313" key="3">
    <source>
        <dbReference type="EMBL" id="AGM25911.1"/>
    </source>
</evidence>
<dbReference type="GO" id="GO:0004175">
    <property type="term" value="F:endopeptidase activity"/>
    <property type="evidence" value="ECO:0007669"/>
    <property type="project" value="UniProtKB-ARBA"/>
</dbReference>
<dbReference type="GO" id="GO:0006508">
    <property type="term" value="P:proteolysis"/>
    <property type="evidence" value="ECO:0007669"/>
    <property type="project" value="UniProtKB-KW"/>
</dbReference>
<dbReference type="InterPro" id="IPR052710">
    <property type="entry name" value="CAAX_protease"/>
</dbReference>
<dbReference type="RefSeq" id="WP_016340560.1">
    <property type="nucleotide sequence ID" value="NC_021284.1"/>
</dbReference>
<sequence length="313" mass="34828">MDNYQKRAWYQVKPGLVDQASPFDFKLVSLKSVGYIFILTAIIGPFLINILLNYLFDHTTTAQLGALILSWVISGVGSYFVFSRTNDKMFRSGAIAFYLFYFVPAIVTLIFSLIIGSFLNNLSTEIKGLINIIVGMIGNAIAIGLTYYFCPQLFKKIKLTFKKDYWRVLIIVPIAIIAAFALNYLFGFIQGKITGGTSNNQESLVNGIDKWWYALALAIYTILLAPVIEEFACRHGIFSLVGDRWVALACSTIYFAGMHVSTGGDWEHIIGYLGGALALGSLFMITWGNVTYTILTHAGMNLISFILIVNHVN</sequence>
<feature type="transmembrane region" description="Helical" evidence="1">
    <location>
        <begin position="94"/>
        <end position="116"/>
    </location>
</feature>
<dbReference type="OrthoDB" id="398378at2"/>
<dbReference type="GO" id="GO:0080120">
    <property type="term" value="P:CAAX-box protein maturation"/>
    <property type="evidence" value="ECO:0007669"/>
    <property type="project" value="UniProtKB-ARBA"/>
</dbReference>
<keyword evidence="1" id="KW-0472">Membrane</keyword>
<dbReference type="PATRIC" id="fig|1276229.3.peg.314"/>
<feature type="domain" description="CAAX prenyl protease 2/Lysostaphin resistance protein A-like" evidence="2">
    <location>
        <begin position="212"/>
        <end position="303"/>
    </location>
</feature>
<dbReference type="Proteomes" id="UP000013963">
    <property type="component" value="Chromosome"/>
</dbReference>
<feature type="transmembrane region" description="Helical" evidence="1">
    <location>
        <begin position="168"/>
        <end position="191"/>
    </location>
</feature>
<dbReference type="Pfam" id="PF02517">
    <property type="entry name" value="Rce1-like"/>
    <property type="match status" value="1"/>
</dbReference>
<dbReference type="PANTHER" id="PTHR36435:SF1">
    <property type="entry name" value="CAAX AMINO TERMINAL PROTEASE FAMILY PROTEIN"/>
    <property type="match status" value="1"/>
</dbReference>
<feature type="transmembrane region" description="Helical" evidence="1">
    <location>
        <begin position="33"/>
        <end position="56"/>
    </location>
</feature>
<evidence type="ECO:0000313" key="4">
    <source>
        <dbReference type="Proteomes" id="UP000013963"/>
    </source>
</evidence>
<dbReference type="eggNOG" id="COG1266">
    <property type="taxonomic scope" value="Bacteria"/>
</dbReference>
<keyword evidence="1" id="KW-0812">Transmembrane</keyword>
<gene>
    <name evidence="3" type="ORF">SSYRP_v1c03170</name>
</gene>
<dbReference type="AlphaFoldDB" id="R4UKX1"/>
<proteinExistence type="predicted"/>
<dbReference type="EMBL" id="CP005078">
    <property type="protein sequence ID" value="AGM25911.1"/>
    <property type="molecule type" value="Genomic_DNA"/>
</dbReference>
<keyword evidence="1" id="KW-1133">Transmembrane helix</keyword>
<feature type="transmembrane region" description="Helical" evidence="1">
    <location>
        <begin position="62"/>
        <end position="82"/>
    </location>
</feature>
<dbReference type="HOGENOM" id="CLU_780555_0_0_14"/>
<feature type="transmembrane region" description="Helical" evidence="1">
    <location>
        <begin position="245"/>
        <end position="263"/>
    </location>
</feature>
<feature type="transmembrane region" description="Helical" evidence="1">
    <location>
        <begin position="269"/>
        <end position="287"/>
    </location>
</feature>